<protein>
    <recommendedName>
        <fullName evidence="1">Diguanylate cyclase DosC</fullName>
    </recommendedName>
    <alternativeName>
        <fullName evidence="2">Direct oxygen-sensing cyclase</fullName>
    </alternativeName>
</protein>
<evidence type="ECO:0000256" key="1">
    <source>
        <dbReference type="ARBA" id="ARBA00015125"/>
    </source>
</evidence>
<dbReference type="PANTHER" id="PTHR44757">
    <property type="entry name" value="DIGUANYLATE CYCLASE DGCP"/>
    <property type="match status" value="1"/>
</dbReference>
<dbReference type="Gene3D" id="3.30.450.20">
    <property type="entry name" value="PAS domain"/>
    <property type="match status" value="1"/>
</dbReference>
<dbReference type="NCBIfam" id="TIGR00254">
    <property type="entry name" value="GGDEF"/>
    <property type="match status" value="1"/>
</dbReference>
<dbReference type="EMBL" id="DTQM01000146">
    <property type="protein sequence ID" value="HGC43039.1"/>
    <property type="molecule type" value="Genomic_DNA"/>
</dbReference>
<dbReference type="InterPro" id="IPR029016">
    <property type="entry name" value="GAF-like_dom_sf"/>
</dbReference>
<dbReference type="InterPro" id="IPR003018">
    <property type="entry name" value="GAF"/>
</dbReference>
<dbReference type="SMART" id="SM00091">
    <property type="entry name" value="PAS"/>
    <property type="match status" value="1"/>
</dbReference>
<dbReference type="Gene3D" id="1.10.490.10">
    <property type="entry name" value="Globins"/>
    <property type="match status" value="1"/>
</dbReference>
<dbReference type="NCBIfam" id="TIGR00229">
    <property type="entry name" value="sensory_box"/>
    <property type="match status" value="1"/>
</dbReference>
<dbReference type="Pfam" id="PF13426">
    <property type="entry name" value="PAS_9"/>
    <property type="match status" value="1"/>
</dbReference>
<dbReference type="InterPro" id="IPR052155">
    <property type="entry name" value="Biofilm_reg_signaling"/>
</dbReference>
<dbReference type="SUPFAM" id="SSF55781">
    <property type="entry name" value="GAF domain-like"/>
    <property type="match status" value="4"/>
</dbReference>
<dbReference type="InterPro" id="IPR043128">
    <property type="entry name" value="Rev_trsase/Diguanyl_cyclase"/>
</dbReference>
<dbReference type="SMART" id="SM00052">
    <property type="entry name" value="EAL"/>
    <property type="match status" value="1"/>
</dbReference>
<dbReference type="PANTHER" id="PTHR44757:SF2">
    <property type="entry name" value="BIOFILM ARCHITECTURE MAINTENANCE PROTEIN MBAA"/>
    <property type="match status" value="1"/>
</dbReference>
<dbReference type="CDD" id="cd01948">
    <property type="entry name" value="EAL"/>
    <property type="match status" value="1"/>
</dbReference>
<sequence>MSDEVAGYLEAEQAPRRARVGGESLADTAAILDLYSAVLEAVVAGSPPRETIERLCRLQEGLVPGTLASVMLLGKDGRLAVYAGPSLPPAMVTALRGLRPGARAGSCGHAVHSGRAAFVADAQADPRWADLRALARDHGVRACWSVPVLGAGGAAIGSFALSSHSPRLPDGFHRHLLEAGASIAGIVLQREHERRTLRDQETLIERLSLMVSQASNGIVLADRAGRVEWMNDGFTRLTGYALNEMKGRKPGELLQGKDTDPATVAAMRRALRRGEKFDVDLRNYDRAGRAYWVNIACTPLRRDDGEIDGFIAIQTDITARKDAEAAARFSAMFYAALAETTQFLHGALDQPVRAVFQALADRLCQLLGGHALYIGSLSPGAQWVERLAAAGAAEAYFEGLKLSANPAHPEGQGPAGMAIRSGTPQVIAIHDTQFVTPEFASMQARAQAFGFGAALAAASRTQAGEAVVLAVYYRTDAKIAPEIGALFQRITEGFAAFLDRKAHAERRERTERLRTARRKIQQALLAASDEATIYRAIAEILVAETGAAGVDVLVPEGDILQRKAVAGRLAPALRRLPTPPLDAAGRAADLLFPTRVWLAGCAQLFRDPAARPEASALWRDPPLSGMGLLAGWPIVPPGEVLPLGVVIVIAEQSEAFDAEQQSLVANILENAAIALQQVRYRQVIERAARYDALTGLLNRTALLERLDQVLARSRRTGRMVAIGVLDLDDFKPVNDGFGHAAGDAVLATLGQRLRASLREVDFVARIGGDEFAIVLTDLAGREDLPAILDRLRAAITAPYTLPGDDVVRIGASLGVTLYPKDDADPETLLRHADAALYESKARKGAERRFWRLWSGEAAGASVPPAPGPVLAQTVPPYGPEAAALLTVARHRLRRAADDFVSQFFADFVRRPEMAALLQHFSLAEIDHLRMQQRDHLRALPAADLTEAEHRARAHRVGRIHGLIGLGQGRFLDAMRVFEWTLRQKIAGLRLTRDARVHLAEVVTERCMIEVEEQFEGYQAILVARQQCLTDLNTALTGKTTWADFLRFQGHRLIALDGIAAAALARPDATGAIVYEYTAGCFDAYLAAMTAHHALPVIAEPADPRGNGPSGRAWRSETIETAASYFSDPRQAPWRQAAHEIGIRASAAVPIKDGQGRLTATLTLLGRYPGMFEPPAARMFLVSLGALLSQAQQRLPQAQRAALLPAEARRTIRASLYQHRLELHYQPVVILSSGRLFGLEALARLRLPDGRLIPPGGFLDGFGHAELVRLFLDGLHQALAQLASWEGEGLLAGVSVNLPPTVLAEPDCARWVEAALLAHRIPPERLALEILESEDPRDMAELDTTLGALAGCGVRLALDDLGNGYSSLLRLSKLPLHTVKIDQGLVKEAARAPQRGVGVIGSLVRLAQSLGLHIVIEGLETPEMVEMAAVLGADAGQGYALARPMPAGEVLGWARGFALSINSVAPRGDLGRAAQAWRFGAIPQPELPPSKTSTL</sequence>
<dbReference type="Pfam" id="PF00990">
    <property type="entry name" value="GGDEF"/>
    <property type="match status" value="1"/>
</dbReference>
<feature type="domain" description="EAL" evidence="5">
    <location>
        <begin position="1204"/>
        <end position="1457"/>
    </location>
</feature>
<dbReference type="SMART" id="SM00086">
    <property type="entry name" value="PAC"/>
    <property type="match status" value="1"/>
</dbReference>
<dbReference type="Gene3D" id="3.30.70.270">
    <property type="match status" value="1"/>
</dbReference>
<feature type="domain" description="GGDEF" evidence="6">
    <location>
        <begin position="718"/>
        <end position="852"/>
    </location>
</feature>
<dbReference type="InterPro" id="IPR035919">
    <property type="entry name" value="EAL_sf"/>
</dbReference>
<dbReference type="PROSITE" id="PS50887">
    <property type="entry name" value="GGDEF"/>
    <property type="match status" value="1"/>
</dbReference>
<dbReference type="Pfam" id="PF00563">
    <property type="entry name" value="EAL"/>
    <property type="match status" value="1"/>
</dbReference>
<reference evidence="7" key="1">
    <citation type="journal article" date="2020" name="mSystems">
        <title>Genome- and Community-Level Interaction Insights into Carbon Utilization and Element Cycling Functions of Hydrothermarchaeota in Hydrothermal Sediment.</title>
        <authorList>
            <person name="Zhou Z."/>
            <person name="Liu Y."/>
            <person name="Xu W."/>
            <person name="Pan J."/>
            <person name="Luo Z.H."/>
            <person name="Li M."/>
        </authorList>
    </citation>
    <scope>NUCLEOTIDE SEQUENCE</scope>
    <source>
        <strain evidence="7">SpSt-997</strain>
    </source>
</reference>
<dbReference type="InterPro" id="IPR001633">
    <property type="entry name" value="EAL_dom"/>
</dbReference>
<comment type="caution">
    <text evidence="7">The sequence shown here is derived from an EMBL/GenBank/DDBJ whole genome shotgun (WGS) entry which is preliminary data.</text>
</comment>
<dbReference type="InterPro" id="IPR000014">
    <property type="entry name" value="PAS"/>
</dbReference>
<evidence type="ECO:0000259" key="5">
    <source>
        <dbReference type="PROSITE" id="PS50883"/>
    </source>
</evidence>
<organism evidence="7">
    <name type="scientific">Acidicaldus sp</name>
    <dbReference type="NCBI Taxonomy" id="1872105"/>
    <lineage>
        <taxon>Bacteria</taxon>
        <taxon>Pseudomonadati</taxon>
        <taxon>Pseudomonadota</taxon>
        <taxon>Alphaproteobacteria</taxon>
        <taxon>Acetobacterales</taxon>
        <taxon>Acetobacteraceae</taxon>
        <taxon>Acidicaldus</taxon>
    </lineage>
</organism>
<evidence type="ECO:0000256" key="2">
    <source>
        <dbReference type="ARBA" id="ARBA00029839"/>
    </source>
</evidence>
<dbReference type="InterPro" id="IPR012292">
    <property type="entry name" value="Globin/Proto"/>
</dbReference>
<evidence type="ECO:0000313" key="7">
    <source>
        <dbReference type="EMBL" id="HGC43039.1"/>
    </source>
</evidence>
<feature type="domain" description="PAS" evidence="3">
    <location>
        <begin position="203"/>
        <end position="274"/>
    </location>
</feature>
<dbReference type="SUPFAM" id="SSF55785">
    <property type="entry name" value="PYP-like sensor domain (PAS domain)"/>
    <property type="match status" value="1"/>
</dbReference>
<gene>
    <name evidence="7" type="ORF">ENY07_07440</name>
</gene>
<dbReference type="InterPro" id="IPR035965">
    <property type="entry name" value="PAS-like_dom_sf"/>
</dbReference>
<dbReference type="InterPro" id="IPR001610">
    <property type="entry name" value="PAC"/>
</dbReference>
<dbReference type="SUPFAM" id="SSF55073">
    <property type="entry name" value="Nucleotide cyclase"/>
    <property type="match status" value="1"/>
</dbReference>
<dbReference type="InterPro" id="IPR009050">
    <property type="entry name" value="Globin-like_sf"/>
</dbReference>
<name>A0A8J4HAR0_9PROT</name>
<dbReference type="GO" id="GO:0020037">
    <property type="term" value="F:heme binding"/>
    <property type="evidence" value="ECO:0007669"/>
    <property type="project" value="InterPro"/>
</dbReference>
<feature type="domain" description="PAC" evidence="4">
    <location>
        <begin position="277"/>
        <end position="329"/>
    </location>
</feature>
<evidence type="ECO:0000259" key="6">
    <source>
        <dbReference type="PROSITE" id="PS50887"/>
    </source>
</evidence>
<dbReference type="CDD" id="cd01949">
    <property type="entry name" value="GGDEF"/>
    <property type="match status" value="1"/>
</dbReference>
<evidence type="ECO:0000259" key="3">
    <source>
        <dbReference type="PROSITE" id="PS50112"/>
    </source>
</evidence>
<dbReference type="InterPro" id="IPR000700">
    <property type="entry name" value="PAS-assoc_C"/>
</dbReference>
<accession>A0A8J4HAR0</accession>
<dbReference type="SUPFAM" id="SSF141868">
    <property type="entry name" value="EAL domain-like"/>
    <property type="match status" value="1"/>
</dbReference>
<dbReference type="PROSITE" id="PS50113">
    <property type="entry name" value="PAC"/>
    <property type="match status" value="1"/>
</dbReference>
<dbReference type="SMART" id="SM00267">
    <property type="entry name" value="GGDEF"/>
    <property type="match status" value="1"/>
</dbReference>
<dbReference type="Gene3D" id="3.20.20.450">
    <property type="entry name" value="EAL domain"/>
    <property type="match status" value="1"/>
</dbReference>
<dbReference type="SUPFAM" id="SSF46458">
    <property type="entry name" value="Globin-like"/>
    <property type="match status" value="1"/>
</dbReference>
<dbReference type="InterPro" id="IPR029787">
    <property type="entry name" value="Nucleotide_cyclase"/>
</dbReference>
<proteinExistence type="predicted"/>
<dbReference type="PROSITE" id="PS50112">
    <property type="entry name" value="PAS"/>
    <property type="match status" value="1"/>
</dbReference>
<dbReference type="PROSITE" id="PS50883">
    <property type="entry name" value="EAL"/>
    <property type="match status" value="1"/>
</dbReference>
<dbReference type="CDD" id="cd00130">
    <property type="entry name" value="PAS"/>
    <property type="match status" value="1"/>
</dbReference>
<dbReference type="Pfam" id="PF13185">
    <property type="entry name" value="GAF_2"/>
    <property type="match status" value="2"/>
</dbReference>
<evidence type="ECO:0000259" key="4">
    <source>
        <dbReference type="PROSITE" id="PS50113"/>
    </source>
</evidence>
<dbReference type="Gene3D" id="3.30.450.40">
    <property type="match status" value="4"/>
</dbReference>
<dbReference type="GO" id="GO:0019825">
    <property type="term" value="F:oxygen binding"/>
    <property type="evidence" value="ECO:0007669"/>
    <property type="project" value="InterPro"/>
</dbReference>
<dbReference type="InterPro" id="IPR000160">
    <property type="entry name" value="GGDEF_dom"/>
</dbReference>